<dbReference type="GO" id="GO:0005886">
    <property type="term" value="C:plasma membrane"/>
    <property type="evidence" value="ECO:0007669"/>
    <property type="project" value="UniProtKB-SubCell"/>
</dbReference>
<keyword evidence="6 7" id="KW-0472">Membrane</keyword>
<dbReference type="InterPro" id="IPR025713">
    <property type="entry name" value="MotB-like_N_dom"/>
</dbReference>
<dbReference type="Gene3D" id="3.30.1330.60">
    <property type="entry name" value="OmpA-like domain"/>
    <property type="match status" value="1"/>
</dbReference>
<evidence type="ECO:0000256" key="5">
    <source>
        <dbReference type="ARBA" id="ARBA00022989"/>
    </source>
</evidence>
<dbReference type="Proteomes" id="UP000277811">
    <property type="component" value="Unassembled WGS sequence"/>
</dbReference>
<evidence type="ECO:0000256" key="8">
    <source>
        <dbReference type="SAM" id="Phobius"/>
    </source>
</evidence>
<protein>
    <submittedName>
        <fullName evidence="10">Membrane motb of proton-channel complex mota/motb</fullName>
    </submittedName>
</protein>
<keyword evidence="11" id="KW-1185">Reference proteome</keyword>
<dbReference type="RefSeq" id="WP_122626784.1">
    <property type="nucleotide sequence ID" value="NZ_UPPP01000059.1"/>
</dbReference>
<dbReference type="AlphaFoldDB" id="A0A498R6D5"/>
<evidence type="ECO:0000259" key="9">
    <source>
        <dbReference type="PROSITE" id="PS51123"/>
    </source>
</evidence>
<evidence type="ECO:0000256" key="2">
    <source>
        <dbReference type="ARBA" id="ARBA00008914"/>
    </source>
</evidence>
<comment type="subcellular location">
    <subcellularLocation>
        <location evidence="1">Cell membrane</location>
        <topology evidence="1">Single-pass membrane protein</topology>
    </subcellularLocation>
</comment>
<keyword evidence="4 8" id="KW-0812">Transmembrane</keyword>
<dbReference type="InterPro" id="IPR006665">
    <property type="entry name" value="OmpA-like"/>
</dbReference>
<evidence type="ECO:0000313" key="11">
    <source>
        <dbReference type="Proteomes" id="UP000277811"/>
    </source>
</evidence>
<evidence type="ECO:0000256" key="4">
    <source>
        <dbReference type="ARBA" id="ARBA00022692"/>
    </source>
</evidence>
<accession>A0A498R6D5</accession>
<dbReference type="PROSITE" id="PS51123">
    <property type="entry name" value="OMPA_2"/>
    <property type="match status" value="1"/>
</dbReference>
<dbReference type="OrthoDB" id="9815217at2"/>
<comment type="similarity">
    <text evidence="2">Belongs to the MotB family.</text>
</comment>
<evidence type="ECO:0000256" key="3">
    <source>
        <dbReference type="ARBA" id="ARBA00022475"/>
    </source>
</evidence>
<gene>
    <name evidence="10" type="ORF">LUCI_1023</name>
</gene>
<dbReference type="Pfam" id="PF13677">
    <property type="entry name" value="MotB_plug"/>
    <property type="match status" value="1"/>
</dbReference>
<proteinExistence type="inferred from homology"/>
<keyword evidence="3" id="KW-1003">Cell membrane</keyword>
<dbReference type="SUPFAM" id="SSF103088">
    <property type="entry name" value="OmpA-like"/>
    <property type="match status" value="1"/>
</dbReference>
<name>A0A498R6D5_9FIRM</name>
<sequence length="257" mass="29156">MSRRRNHQPPQEEHADETWLVPYSDLLTLLLALFIVLFASAQVDQKKFDQLRHSFNEAFDGNVSFFHNTQMTPSVTEKQTEPTQMTVMAASDAKNQEAYMRETSQLTQVKKMLDQYIQTNKLTGELDTELTSDGLMIRIKDTALFTSGSAALLPDSQRLAATVARMLLPLTQKISISGYTDNVPIHNTEFPSNWDLSTGRALNFMKFLLAQEKNLQPDRFSATGYGEYRPVATNGTAEGRAQNRRVEVLIMRNYKQP</sequence>
<dbReference type="PANTHER" id="PTHR30329:SF21">
    <property type="entry name" value="LIPOPROTEIN YIAD-RELATED"/>
    <property type="match status" value="1"/>
</dbReference>
<dbReference type="Pfam" id="PF00691">
    <property type="entry name" value="OmpA"/>
    <property type="match status" value="1"/>
</dbReference>
<dbReference type="InterPro" id="IPR036737">
    <property type="entry name" value="OmpA-like_sf"/>
</dbReference>
<evidence type="ECO:0000313" key="10">
    <source>
        <dbReference type="EMBL" id="VBB05812.1"/>
    </source>
</evidence>
<dbReference type="EMBL" id="UPPP01000059">
    <property type="protein sequence ID" value="VBB05812.1"/>
    <property type="molecule type" value="Genomic_DNA"/>
</dbReference>
<organism evidence="10 11">
    <name type="scientific">Lucifera butyrica</name>
    <dbReference type="NCBI Taxonomy" id="1351585"/>
    <lineage>
        <taxon>Bacteria</taxon>
        <taxon>Bacillati</taxon>
        <taxon>Bacillota</taxon>
        <taxon>Negativicutes</taxon>
        <taxon>Veillonellales</taxon>
        <taxon>Veillonellaceae</taxon>
        <taxon>Lucifera</taxon>
    </lineage>
</organism>
<evidence type="ECO:0000256" key="1">
    <source>
        <dbReference type="ARBA" id="ARBA00004162"/>
    </source>
</evidence>
<keyword evidence="5 8" id="KW-1133">Transmembrane helix</keyword>
<evidence type="ECO:0000256" key="7">
    <source>
        <dbReference type="PROSITE-ProRule" id="PRU00473"/>
    </source>
</evidence>
<reference evidence="10 11" key="1">
    <citation type="submission" date="2018-06" db="EMBL/GenBank/DDBJ databases">
        <authorList>
            <person name="Strepis N."/>
        </authorList>
    </citation>
    <scope>NUCLEOTIDE SEQUENCE [LARGE SCALE GENOMIC DNA]</scope>
    <source>
        <strain evidence="10">LUCI</strain>
    </source>
</reference>
<evidence type="ECO:0000256" key="6">
    <source>
        <dbReference type="ARBA" id="ARBA00023136"/>
    </source>
</evidence>
<dbReference type="CDD" id="cd07185">
    <property type="entry name" value="OmpA_C-like"/>
    <property type="match status" value="1"/>
</dbReference>
<feature type="domain" description="OmpA-like" evidence="9">
    <location>
        <begin position="132"/>
        <end position="254"/>
    </location>
</feature>
<dbReference type="InterPro" id="IPR050330">
    <property type="entry name" value="Bact_OuterMem_StrucFunc"/>
</dbReference>
<feature type="transmembrane region" description="Helical" evidence="8">
    <location>
        <begin position="20"/>
        <end position="43"/>
    </location>
</feature>
<dbReference type="PANTHER" id="PTHR30329">
    <property type="entry name" value="STATOR ELEMENT OF FLAGELLAR MOTOR COMPLEX"/>
    <property type="match status" value="1"/>
</dbReference>